<gene>
    <name evidence="1" type="ORF">LOK49_LG05G01294</name>
</gene>
<reference evidence="1 2" key="1">
    <citation type="journal article" date="2022" name="Plant J.">
        <title>Chromosome-level genome of Camellia lanceoleosa provides a valuable resource for understanding genome evolution and self-incompatibility.</title>
        <authorList>
            <person name="Gong W."/>
            <person name="Xiao S."/>
            <person name="Wang L."/>
            <person name="Liao Z."/>
            <person name="Chang Y."/>
            <person name="Mo W."/>
            <person name="Hu G."/>
            <person name="Li W."/>
            <person name="Zhao G."/>
            <person name="Zhu H."/>
            <person name="Hu X."/>
            <person name="Ji K."/>
            <person name="Xiang X."/>
            <person name="Song Q."/>
            <person name="Yuan D."/>
            <person name="Jin S."/>
            <person name="Zhang L."/>
        </authorList>
    </citation>
    <scope>NUCLEOTIDE SEQUENCE [LARGE SCALE GENOMIC DNA]</scope>
    <source>
        <strain evidence="1">SQ_2022a</strain>
    </source>
</reference>
<name>A0ACC0HPP5_9ERIC</name>
<proteinExistence type="predicted"/>
<accession>A0ACC0HPP5</accession>
<protein>
    <submittedName>
        <fullName evidence="1">Uncharacterized protein</fullName>
    </submittedName>
</protein>
<dbReference type="EMBL" id="CM045761">
    <property type="protein sequence ID" value="KAI8015378.1"/>
    <property type="molecule type" value="Genomic_DNA"/>
</dbReference>
<dbReference type="Proteomes" id="UP001060215">
    <property type="component" value="Chromosome 4"/>
</dbReference>
<keyword evidence="2" id="KW-1185">Reference proteome</keyword>
<evidence type="ECO:0000313" key="1">
    <source>
        <dbReference type="EMBL" id="KAI8015378.1"/>
    </source>
</evidence>
<comment type="caution">
    <text evidence="1">The sequence shown here is derived from an EMBL/GenBank/DDBJ whole genome shotgun (WGS) entry which is preliminary data.</text>
</comment>
<organism evidence="1 2">
    <name type="scientific">Camellia lanceoleosa</name>
    <dbReference type="NCBI Taxonomy" id="1840588"/>
    <lineage>
        <taxon>Eukaryota</taxon>
        <taxon>Viridiplantae</taxon>
        <taxon>Streptophyta</taxon>
        <taxon>Embryophyta</taxon>
        <taxon>Tracheophyta</taxon>
        <taxon>Spermatophyta</taxon>
        <taxon>Magnoliopsida</taxon>
        <taxon>eudicotyledons</taxon>
        <taxon>Gunneridae</taxon>
        <taxon>Pentapetalae</taxon>
        <taxon>asterids</taxon>
        <taxon>Ericales</taxon>
        <taxon>Theaceae</taxon>
        <taxon>Camellia</taxon>
    </lineage>
</organism>
<evidence type="ECO:0000313" key="2">
    <source>
        <dbReference type="Proteomes" id="UP001060215"/>
    </source>
</evidence>
<sequence length="155" mass="16875">MHMDNSFMYSQGLVGGWPLFEDAHFLDHPNPQLLSPGASDSSPTAAQNQIAQPSHPSLGNNGFTSQPLQSNYSQTAWDGTSNFPLINGGNNVGLNHRVAPSSGPPPCKTVKKPHKSYSVEDEDKLLQEVAKHGQKWKIIGESFPERSPGRLKVKC</sequence>